<feature type="region of interest" description="Disordered" evidence="1">
    <location>
        <begin position="106"/>
        <end position="143"/>
    </location>
</feature>
<keyword evidence="3" id="KW-1185">Reference proteome</keyword>
<sequence length="143" mass="15431">MSNQLTVTGKFLAALATEAVGQNNFLVRKFYVDLTENPDYPNTPEFQLTGDKVALVENLQRGQTVQVKFSIDGRKVRNKTTGKESVITNLKVWKIDVLTTQSAAVATPVAPRPAPAPAPAISGPGQYAQQQASTGEQSDDLPF</sequence>
<accession>A0A327NDQ9</accession>
<gene>
    <name evidence="2" type="ORF">HMF3257_00625</name>
</gene>
<reference evidence="2 3" key="1">
    <citation type="submission" date="2018-06" db="EMBL/GenBank/DDBJ databases">
        <title>Spirosoma sp. HMF3257 Genome sequencing and assembly.</title>
        <authorList>
            <person name="Kang H."/>
            <person name="Cha I."/>
            <person name="Kim H."/>
            <person name="Kang J."/>
            <person name="Joh K."/>
        </authorList>
    </citation>
    <scope>NUCLEOTIDE SEQUENCE [LARGE SCALE GENOMIC DNA]</scope>
    <source>
        <strain evidence="2 3">HMF3257</strain>
    </source>
</reference>
<proteinExistence type="predicted"/>
<dbReference type="EMBL" id="QLII01000001">
    <property type="protein sequence ID" value="RAI73307.1"/>
    <property type="molecule type" value="Genomic_DNA"/>
</dbReference>
<protein>
    <recommendedName>
        <fullName evidence="4">DUF3127 domain-containing protein</fullName>
    </recommendedName>
</protein>
<evidence type="ECO:0008006" key="4">
    <source>
        <dbReference type="Google" id="ProtNLM"/>
    </source>
</evidence>
<name>A0A327NDQ9_9BACT</name>
<evidence type="ECO:0000313" key="3">
    <source>
        <dbReference type="Proteomes" id="UP000249016"/>
    </source>
</evidence>
<organism evidence="2 3">
    <name type="scientific">Spirosoma telluris</name>
    <dbReference type="NCBI Taxonomy" id="2183553"/>
    <lineage>
        <taxon>Bacteria</taxon>
        <taxon>Pseudomonadati</taxon>
        <taxon>Bacteroidota</taxon>
        <taxon>Cytophagia</taxon>
        <taxon>Cytophagales</taxon>
        <taxon>Cytophagaceae</taxon>
        <taxon>Spirosoma</taxon>
    </lineage>
</organism>
<dbReference type="AlphaFoldDB" id="A0A327NDQ9"/>
<dbReference type="RefSeq" id="WP_111340189.1">
    <property type="nucleotide sequence ID" value="NZ_QLII01000001.1"/>
</dbReference>
<comment type="caution">
    <text evidence="2">The sequence shown here is derived from an EMBL/GenBank/DDBJ whole genome shotgun (WGS) entry which is preliminary data.</text>
</comment>
<dbReference type="InterPro" id="IPR021474">
    <property type="entry name" value="DUF3127"/>
</dbReference>
<dbReference type="Proteomes" id="UP000249016">
    <property type="component" value="Unassembled WGS sequence"/>
</dbReference>
<dbReference type="OrthoDB" id="598142at2"/>
<evidence type="ECO:0000313" key="2">
    <source>
        <dbReference type="EMBL" id="RAI73307.1"/>
    </source>
</evidence>
<feature type="compositionally biased region" description="Polar residues" evidence="1">
    <location>
        <begin position="127"/>
        <end position="136"/>
    </location>
</feature>
<evidence type="ECO:0000256" key="1">
    <source>
        <dbReference type="SAM" id="MobiDB-lite"/>
    </source>
</evidence>
<dbReference type="Pfam" id="PF11325">
    <property type="entry name" value="DUF3127"/>
    <property type="match status" value="1"/>
</dbReference>